<evidence type="ECO:0000313" key="2">
    <source>
        <dbReference type="EMBL" id="SDO69251.1"/>
    </source>
</evidence>
<sequence length="378" mass="39240">MGVRRWVAAAFSVAVVVAATGPAAAAVPGWRLAPAPQITPTSTLRDVVAVDAGNAWAVGLEGYDPDRQYTTGDPVVLRWNGSAWSRTSLPAVPGRVSFQRVAASSADDVWVKGAPMLPDGNITLLWRYDGTTWTEVPYPQGATASTLTIRDMSVVDGRAWLVGHRGNAPVLHEWTGSSWQEHAPPAECVRGGGFVNFCTVNAVKAFAPDDVWAVGNGMWNGYRGPLLFHWDGTAWQVVEAGLNGQPFSLQAIDGLSSQDIWAVGDGGGVGPGNLVVKRDGAGWRLVGGPNVSATPGIAVSADGTPWVVGKFPMASFSSHGPAGWSTAVAPAPPGSSGTVYNAVAAVPGTNRVIAVGSADLPGTSPLRLQAVVAEYSTR</sequence>
<dbReference type="STRING" id="641025.SAMN05421507_103370"/>
<reference evidence="3" key="1">
    <citation type="submission" date="2016-10" db="EMBL/GenBank/DDBJ databases">
        <authorList>
            <person name="Varghese N."/>
            <person name="Submissions S."/>
        </authorList>
    </citation>
    <scope>NUCLEOTIDE SEQUENCE [LARGE SCALE GENOMIC DNA]</scope>
    <source>
        <strain evidence="3">CGMCC 4.6609</strain>
    </source>
</reference>
<feature type="signal peptide" evidence="1">
    <location>
        <begin position="1"/>
        <end position="25"/>
    </location>
</feature>
<dbReference type="AlphaFoldDB" id="A0A1H0LMN7"/>
<keyword evidence="3" id="KW-1185">Reference proteome</keyword>
<evidence type="ECO:0000256" key="1">
    <source>
        <dbReference type="SAM" id="SignalP"/>
    </source>
</evidence>
<accession>A0A1H0LMN7</accession>
<proteinExistence type="predicted"/>
<organism evidence="2 3">
    <name type="scientific">Lentzea jiangxiensis</name>
    <dbReference type="NCBI Taxonomy" id="641025"/>
    <lineage>
        <taxon>Bacteria</taxon>
        <taxon>Bacillati</taxon>
        <taxon>Actinomycetota</taxon>
        <taxon>Actinomycetes</taxon>
        <taxon>Pseudonocardiales</taxon>
        <taxon>Pseudonocardiaceae</taxon>
        <taxon>Lentzea</taxon>
    </lineage>
</organism>
<protein>
    <recommendedName>
        <fullName evidence="4">LigA protein</fullName>
    </recommendedName>
</protein>
<dbReference type="OrthoDB" id="3454650at2"/>
<dbReference type="EMBL" id="FNIX01000003">
    <property type="protein sequence ID" value="SDO69251.1"/>
    <property type="molecule type" value="Genomic_DNA"/>
</dbReference>
<dbReference type="RefSeq" id="WP_143022619.1">
    <property type="nucleotide sequence ID" value="NZ_FNIX01000003.1"/>
</dbReference>
<gene>
    <name evidence="2" type="ORF">SAMN05421507_103370</name>
</gene>
<feature type="chain" id="PRO_5011764804" description="LigA protein" evidence="1">
    <location>
        <begin position="26"/>
        <end position="378"/>
    </location>
</feature>
<evidence type="ECO:0008006" key="4">
    <source>
        <dbReference type="Google" id="ProtNLM"/>
    </source>
</evidence>
<name>A0A1H0LMN7_9PSEU</name>
<keyword evidence="1" id="KW-0732">Signal</keyword>
<dbReference type="Proteomes" id="UP000199691">
    <property type="component" value="Unassembled WGS sequence"/>
</dbReference>
<evidence type="ECO:0000313" key="3">
    <source>
        <dbReference type="Proteomes" id="UP000199691"/>
    </source>
</evidence>